<protein>
    <submittedName>
        <fullName evidence="2">Ubiquitin carboxyl-terminal hydrolase family protein</fullName>
    </submittedName>
</protein>
<dbReference type="GO" id="GO:0003723">
    <property type="term" value="F:RNA binding"/>
    <property type="evidence" value="ECO:0007669"/>
    <property type="project" value="InterPro"/>
</dbReference>
<dbReference type="AlphaFoldDB" id="A0A061EIU5"/>
<dbReference type="HOGENOM" id="CLU_417634_0_0_1"/>
<dbReference type="Proteomes" id="UP000026915">
    <property type="component" value="Chromosome 4"/>
</dbReference>
<dbReference type="FunCoup" id="A0A061EIU5">
    <property type="interactions" value="1407"/>
</dbReference>
<dbReference type="STRING" id="3641.A0A061EIU5"/>
<evidence type="ECO:0000313" key="2">
    <source>
        <dbReference type="EMBL" id="EOY04950.1"/>
    </source>
</evidence>
<evidence type="ECO:0000259" key="1">
    <source>
        <dbReference type="Pfam" id="PF11955"/>
    </source>
</evidence>
<dbReference type="EMBL" id="CM001882">
    <property type="protein sequence ID" value="EOY04950.1"/>
    <property type="molecule type" value="Genomic_DNA"/>
</dbReference>
<name>A0A061EIU5_THECC</name>
<accession>A0A061EIU5</accession>
<sequence>MSIYWCSMKGRAIKVKKLTAQGVERRCQCQLQVLAVWSVGFTSIRDVLRHHWRSITLFIPSILSFFCNTQLMLAEWAAFATFVMRYCVSPSPIIEDKSHQHPFTLFWIHDSFVCDACEHGSYCCSDCTIVVHVNCAMKKERWYYIVSQENEDGKSIDSLALLPGVSIDSITCVIERNDAGEATKIKHFKHLHDLMLSEKIVGKVSSSLLQTSFLNVEVCKCRSNGFAYKCNECGNHVCLRCETLTPDTLTCQGHEHPLHFYIEYEGKCCAFADDMEVGYCYKALDAVIAGERDLRAACNIVSILSSASNYCLPIYHLSRHRGQLGLPHDLKLSTFIRRYPTVFHESYVFDSGGTRVPCFELTAEALNLYHEEVGVIQESVINLLDRLRKLLMLTKDRTLPLQTIDQLNWDLGLPYNYSNTLIPHYPDLFSLVHLADDRIGLKLLSWDDTLAVSQLEKNAFLQMEDDLNNNCLAFPIGFTRGFGLKRKCMEWLKEWQKLPYSSPYADASHLDPRTDVSEKRIVGVFHELLHLTIQKKTERRNVSNLRKPLSLPQKFTKVFERHPGIFYISRMCDTQTVVLREAYDCQRLIQRHPLVDIRKRFASMMRKGFLDRSRGLYKKTVNVGHEDPSKIVPGSEVESDCDLFSEYDSDDSINCPS</sequence>
<organism evidence="2 3">
    <name type="scientific">Theobroma cacao</name>
    <name type="common">Cacao</name>
    <name type="synonym">Cocoa</name>
    <dbReference type="NCBI Taxonomy" id="3641"/>
    <lineage>
        <taxon>Eukaryota</taxon>
        <taxon>Viridiplantae</taxon>
        <taxon>Streptophyta</taxon>
        <taxon>Embryophyta</taxon>
        <taxon>Tracheophyta</taxon>
        <taxon>Spermatophyta</taxon>
        <taxon>Magnoliopsida</taxon>
        <taxon>eudicotyledons</taxon>
        <taxon>Gunneridae</taxon>
        <taxon>Pentapetalae</taxon>
        <taxon>rosids</taxon>
        <taxon>malvids</taxon>
        <taxon>Malvales</taxon>
        <taxon>Malvaceae</taxon>
        <taxon>Byttnerioideae</taxon>
        <taxon>Theobroma</taxon>
    </lineage>
</organism>
<gene>
    <name evidence="2" type="ORF">TCM_020090</name>
</gene>
<dbReference type="PANTHER" id="PTHR31476">
    <property type="entry name" value="PROTEIN WHAT'S THIS FACTOR 1 HOMOLOG, CHLOROPLASTIC"/>
    <property type="match status" value="1"/>
</dbReference>
<proteinExistence type="predicted"/>
<dbReference type="InterPro" id="IPR045040">
    <property type="entry name" value="PORR_fam"/>
</dbReference>
<feature type="domain" description="PORR" evidence="1">
    <location>
        <begin position="282"/>
        <end position="608"/>
    </location>
</feature>
<dbReference type="PANTHER" id="PTHR31476:SF6">
    <property type="entry name" value="EMB|CAB68190.1"/>
    <property type="match status" value="1"/>
</dbReference>
<dbReference type="eggNOG" id="ENOG502QTBP">
    <property type="taxonomic scope" value="Eukaryota"/>
</dbReference>
<dbReference type="SUPFAM" id="SSF57889">
    <property type="entry name" value="Cysteine-rich domain"/>
    <property type="match status" value="1"/>
</dbReference>
<evidence type="ECO:0000313" key="3">
    <source>
        <dbReference type="Proteomes" id="UP000026915"/>
    </source>
</evidence>
<dbReference type="Pfam" id="PF11955">
    <property type="entry name" value="PORR"/>
    <property type="match status" value="1"/>
</dbReference>
<dbReference type="Gramene" id="EOY04950">
    <property type="protein sequence ID" value="EOY04950"/>
    <property type="gene ID" value="TCM_020090"/>
</dbReference>
<dbReference type="InterPro" id="IPR021099">
    <property type="entry name" value="PORR_domain"/>
</dbReference>
<reference evidence="2 3" key="1">
    <citation type="journal article" date="2013" name="Genome Biol.">
        <title>The genome sequence of the most widely cultivated cacao type and its use to identify candidate genes regulating pod color.</title>
        <authorList>
            <person name="Motamayor J.C."/>
            <person name="Mockaitis K."/>
            <person name="Schmutz J."/>
            <person name="Haiminen N."/>
            <person name="Iii D.L."/>
            <person name="Cornejo O."/>
            <person name="Findley S.D."/>
            <person name="Zheng P."/>
            <person name="Utro F."/>
            <person name="Royaert S."/>
            <person name="Saski C."/>
            <person name="Jenkins J."/>
            <person name="Podicheti R."/>
            <person name="Zhao M."/>
            <person name="Scheffler B.E."/>
            <person name="Stack J.C."/>
            <person name="Feltus F.A."/>
            <person name="Mustiga G.M."/>
            <person name="Amores F."/>
            <person name="Phillips W."/>
            <person name="Marelli J.P."/>
            <person name="May G.D."/>
            <person name="Shapiro H."/>
            <person name="Ma J."/>
            <person name="Bustamante C.D."/>
            <person name="Schnell R.J."/>
            <person name="Main D."/>
            <person name="Gilbert D."/>
            <person name="Parida L."/>
            <person name="Kuhn D.N."/>
        </authorList>
    </citation>
    <scope>NUCLEOTIDE SEQUENCE [LARGE SCALE GENOMIC DNA]</scope>
    <source>
        <strain evidence="3">cv. Matina 1-6</strain>
    </source>
</reference>
<dbReference type="GO" id="GO:0016787">
    <property type="term" value="F:hydrolase activity"/>
    <property type="evidence" value="ECO:0007669"/>
    <property type="project" value="UniProtKB-KW"/>
</dbReference>
<keyword evidence="3" id="KW-1185">Reference proteome</keyword>
<keyword evidence="2" id="KW-0378">Hydrolase</keyword>
<dbReference type="InParanoid" id="A0A061EIU5"/>
<dbReference type="InterPro" id="IPR046349">
    <property type="entry name" value="C1-like_sf"/>
</dbReference>